<evidence type="ECO:0000256" key="9">
    <source>
        <dbReference type="SAM" id="SignalP"/>
    </source>
</evidence>
<evidence type="ECO:0000256" key="3">
    <source>
        <dbReference type="ARBA" id="ARBA00007357"/>
    </source>
</evidence>
<dbReference type="InterPro" id="IPR000718">
    <property type="entry name" value="Peptidase_M13"/>
</dbReference>
<dbReference type="Gene3D" id="3.40.390.10">
    <property type="entry name" value="Collagenase (Catalytic Domain)"/>
    <property type="match status" value="1"/>
</dbReference>
<comment type="cofactor">
    <cofactor evidence="1">
        <name>Zn(2+)</name>
        <dbReference type="ChEBI" id="CHEBI:29105"/>
    </cofactor>
</comment>
<dbReference type="InterPro" id="IPR042089">
    <property type="entry name" value="Peptidase_M13_dom_2"/>
</dbReference>
<comment type="similarity">
    <text evidence="3">Belongs to the peptidase M13 family.</text>
</comment>
<evidence type="ECO:0000259" key="10">
    <source>
        <dbReference type="Pfam" id="PF01431"/>
    </source>
</evidence>
<comment type="subcellular location">
    <subcellularLocation>
        <location evidence="2">Cell membrane</location>
        <topology evidence="2">Single-pass type II membrane protein</topology>
    </subcellularLocation>
</comment>
<dbReference type="GO" id="GO:0004222">
    <property type="term" value="F:metalloendopeptidase activity"/>
    <property type="evidence" value="ECO:0007669"/>
    <property type="project" value="InterPro"/>
</dbReference>
<dbReference type="SUPFAM" id="SSF55486">
    <property type="entry name" value="Metalloproteases ('zincins'), catalytic domain"/>
    <property type="match status" value="1"/>
</dbReference>
<evidence type="ECO:0000256" key="8">
    <source>
        <dbReference type="ARBA" id="ARBA00023049"/>
    </source>
</evidence>
<protein>
    <submittedName>
        <fullName evidence="12">Uncharacterized protein</fullName>
    </submittedName>
</protein>
<keyword evidence="6" id="KW-0378">Hydrolase</keyword>
<evidence type="ECO:0000313" key="13">
    <source>
        <dbReference type="Proteomes" id="UP001160148"/>
    </source>
</evidence>
<dbReference type="Proteomes" id="UP001160148">
    <property type="component" value="Unassembled WGS sequence"/>
</dbReference>
<keyword evidence="13" id="KW-1185">Reference proteome</keyword>
<evidence type="ECO:0000256" key="4">
    <source>
        <dbReference type="ARBA" id="ARBA00022670"/>
    </source>
</evidence>
<feature type="domain" description="Peptidase M13 N-terminal" evidence="11">
    <location>
        <begin position="76"/>
        <end position="463"/>
    </location>
</feature>
<dbReference type="GO" id="GO:0005886">
    <property type="term" value="C:plasma membrane"/>
    <property type="evidence" value="ECO:0007669"/>
    <property type="project" value="UniProtKB-SubCell"/>
</dbReference>
<feature type="signal peptide" evidence="9">
    <location>
        <begin position="1"/>
        <end position="21"/>
    </location>
</feature>
<evidence type="ECO:0000256" key="1">
    <source>
        <dbReference type="ARBA" id="ARBA00001947"/>
    </source>
</evidence>
<dbReference type="InterPro" id="IPR024079">
    <property type="entry name" value="MetalloPept_cat_dom_sf"/>
</dbReference>
<gene>
    <name evidence="12" type="ORF">MEUPH1_LOCUS9716</name>
</gene>
<evidence type="ECO:0000256" key="6">
    <source>
        <dbReference type="ARBA" id="ARBA00022801"/>
    </source>
</evidence>
<dbReference type="AlphaFoldDB" id="A0AAV0WCK8"/>
<dbReference type="InterPro" id="IPR018497">
    <property type="entry name" value="Peptidase_M13_C"/>
</dbReference>
<keyword evidence="7" id="KW-0862">Zinc</keyword>
<sequence>MVSSFVALALSIIYLNHSCNAKNLPSILPEKNGLVANSWRLLQNSEYEKDNLFCLSNGCVKVAASLINNMDQSVDPCDDFYQFACGNFIKNSILEDNEKLRGTLSLIAKKIENQRRMIVNEPIQPDELRPFKMIKLQFKSCMDQEKIEKIGLGPMKEMLKSLGGWPLLEAENWDESKFTWMDSLNSFKEMGLKINYLLKISITPDFKNRTKAAIFLDQASLGLQNQHLVQGRDYRAVDKYYRYMVDISVLFGADRQRATEELRESLDFEIELAKISIPPEEASDYLKTYNPMNITFLQQKFPSIPWQEFLNKLLNQFIRQDDIIIVSSLEYFSGLEALLSKTPKRVQANYMMWRSVDDAVKCLTGELRQIKQTFETLVFGTIEVPRWKECADLSFELFNTAIGSMYVRRYINENTKNNALEIVNDIRKEFYKMLLSNEWMDDETRKSAMDKAKLILANDIAYPDELLDDGKLNSYYENLEVNDQDIYTSVLNLTKFSTDYEFSKLRKPVNKLDWVYNSGVVPVLNAFYNPQGNSILFTASMLQELSFSNDVPRYMVYSSIGSIIGHEITHGFDNSGRKFDMHGNLANWWQEETNKRFLEKEKCFIKQYDNYTIDGHKLNGTLTLGENISDMGGLKLAYNAYREWVKVHGNEPRLPGLQEYTPQQMFWLSTANVYCSKEDTAVMHFLRKYDGHSLSRFRVIGSFSNLKNFSDDFRCPLGSNMNPTNKCQLW</sequence>
<proteinExistence type="inferred from homology"/>
<evidence type="ECO:0000313" key="12">
    <source>
        <dbReference type="EMBL" id="CAI6353615.1"/>
    </source>
</evidence>
<dbReference type="Pfam" id="PF01431">
    <property type="entry name" value="Peptidase_M13"/>
    <property type="match status" value="1"/>
</dbReference>
<dbReference type="Gene3D" id="1.10.1380.10">
    <property type="entry name" value="Neutral endopeptidase , domain2"/>
    <property type="match status" value="1"/>
</dbReference>
<name>A0AAV0WCK8_9HEMI</name>
<keyword evidence="8" id="KW-0482">Metalloprotease</keyword>
<reference evidence="12 13" key="1">
    <citation type="submission" date="2023-01" db="EMBL/GenBank/DDBJ databases">
        <authorList>
            <person name="Whitehead M."/>
        </authorList>
    </citation>
    <scope>NUCLEOTIDE SEQUENCE [LARGE SCALE GENOMIC DNA]</scope>
</reference>
<dbReference type="PANTHER" id="PTHR11733:SF224">
    <property type="entry name" value="NEPRILYSIN-2"/>
    <property type="match status" value="1"/>
</dbReference>
<evidence type="ECO:0000259" key="11">
    <source>
        <dbReference type="Pfam" id="PF05649"/>
    </source>
</evidence>
<dbReference type="EMBL" id="CARXXK010000002">
    <property type="protein sequence ID" value="CAI6353615.1"/>
    <property type="molecule type" value="Genomic_DNA"/>
</dbReference>
<dbReference type="GO" id="GO:0046872">
    <property type="term" value="F:metal ion binding"/>
    <property type="evidence" value="ECO:0007669"/>
    <property type="project" value="UniProtKB-KW"/>
</dbReference>
<comment type="caution">
    <text evidence="12">The sequence shown here is derived from an EMBL/GenBank/DDBJ whole genome shotgun (WGS) entry which is preliminary data.</text>
</comment>
<keyword evidence="4" id="KW-0645">Protease</keyword>
<dbReference type="PANTHER" id="PTHR11733">
    <property type="entry name" value="ZINC METALLOPROTEASE FAMILY M13 NEPRILYSIN-RELATED"/>
    <property type="match status" value="1"/>
</dbReference>
<evidence type="ECO:0000256" key="7">
    <source>
        <dbReference type="ARBA" id="ARBA00022833"/>
    </source>
</evidence>
<accession>A0AAV0WCK8</accession>
<dbReference type="PRINTS" id="PR00786">
    <property type="entry name" value="NEPRILYSIN"/>
</dbReference>
<dbReference type="CDD" id="cd08662">
    <property type="entry name" value="M13"/>
    <property type="match status" value="1"/>
</dbReference>
<feature type="domain" description="Peptidase M13 C-terminal" evidence="10">
    <location>
        <begin position="525"/>
        <end position="729"/>
    </location>
</feature>
<dbReference type="PROSITE" id="PS51885">
    <property type="entry name" value="NEPRILYSIN"/>
    <property type="match status" value="1"/>
</dbReference>
<dbReference type="InterPro" id="IPR008753">
    <property type="entry name" value="Peptidase_M13_N"/>
</dbReference>
<keyword evidence="9" id="KW-0732">Signal</keyword>
<keyword evidence="5" id="KW-0479">Metal-binding</keyword>
<evidence type="ECO:0000256" key="2">
    <source>
        <dbReference type="ARBA" id="ARBA00004401"/>
    </source>
</evidence>
<dbReference type="Pfam" id="PF05649">
    <property type="entry name" value="Peptidase_M13_N"/>
    <property type="match status" value="1"/>
</dbReference>
<evidence type="ECO:0000256" key="5">
    <source>
        <dbReference type="ARBA" id="ARBA00022723"/>
    </source>
</evidence>
<organism evidence="12 13">
    <name type="scientific">Macrosiphum euphorbiae</name>
    <name type="common">potato aphid</name>
    <dbReference type="NCBI Taxonomy" id="13131"/>
    <lineage>
        <taxon>Eukaryota</taxon>
        <taxon>Metazoa</taxon>
        <taxon>Ecdysozoa</taxon>
        <taxon>Arthropoda</taxon>
        <taxon>Hexapoda</taxon>
        <taxon>Insecta</taxon>
        <taxon>Pterygota</taxon>
        <taxon>Neoptera</taxon>
        <taxon>Paraneoptera</taxon>
        <taxon>Hemiptera</taxon>
        <taxon>Sternorrhyncha</taxon>
        <taxon>Aphidomorpha</taxon>
        <taxon>Aphidoidea</taxon>
        <taxon>Aphididae</taxon>
        <taxon>Macrosiphini</taxon>
        <taxon>Macrosiphum</taxon>
    </lineage>
</organism>
<dbReference type="GO" id="GO:0016485">
    <property type="term" value="P:protein processing"/>
    <property type="evidence" value="ECO:0007669"/>
    <property type="project" value="TreeGrafter"/>
</dbReference>
<feature type="chain" id="PRO_5043617456" evidence="9">
    <location>
        <begin position="22"/>
        <end position="730"/>
    </location>
</feature>